<gene>
    <name evidence="2" type="ORF">GOBAR_AA05243</name>
</gene>
<dbReference type="PANTHER" id="PTHR31286">
    <property type="entry name" value="GLYCINE-RICH CELL WALL STRUCTURAL PROTEIN 1.8-LIKE"/>
    <property type="match status" value="1"/>
</dbReference>
<proteinExistence type="predicted"/>
<evidence type="ECO:0000259" key="1">
    <source>
        <dbReference type="Pfam" id="PF14111"/>
    </source>
</evidence>
<dbReference type="PANTHER" id="PTHR31286:SF153">
    <property type="entry name" value="DUF4283 DOMAIN PROTEIN"/>
    <property type="match status" value="1"/>
</dbReference>
<protein>
    <recommendedName>
        <fullName evidence="1">DUF4283 domain-containing protein</fullName>
    </recommendedName>
</protein>
<dbReference type="Proteomes" id="UP000239757">
    <property type="component" value="Unassembled WGS sequence"/>
</dbReference>
<evidence type="ECO:0000313" key="3">
    <source>
        <dbReference type="Proteomes" id="UP000239757"/>
    </source>
</evidence>
<accession>A0A2P5YIA6</accession>
<reference evidence="2 3" key="1">
    <citation type="submission" date="2015-01" db="EMBL/GenBank/DDBJ databases">
        <title>Genome of allotetraploid Gossypium barbadense reveals genomic plasticity and fiber elongation in cotton evolution.</title>
        <authorList>
            <person name="Chen X."/>
            <person name="Liu X."/>
            <person name="Zhao B."/>
            <person name="Zheng H."/>
            <person name="Hu Y."/>
            <person name="Lu G."/>
            <person name="Yang C."/>
            <person name="Chen J."/>
            <person name="Shan C."/>
            <person name="Zhang L."/>
            <person name="Zhou Y."/>
            <person name="Wang L."/>
            <person name="Guo W."/>
            <person name="Bai Y."/>
            <person name="Ruan J."/>
            <person name="Shangguan X."/>
            <person name="Mao Y."/>
            <person name="Jiang J."/>
            <person name="Zhu Y."/>
            <person name="Lei J."/>
            <person name="Kang H."/>
            <person name="Chen S."/>
            <person name="He X."/>
            <person name="Wang R."/>
            <person name="Wang Y."/>
            <person name="Chen J."/>
            <person name="Wang L."/>
            <person name="Yu S."/>
            <person name="Wang B."/>
            <person name="Wei J."/>
            <person name="Song S."/>
            <person name="Lu X."/>
            <person name="Gao Z."/>
            <person name="Gu W."/>
            <person name="Deng X."/>
            <person name="Ma D."/>
            <person name="Wang S."/>
            <person name="Liang W."/>
            <person name="Fang L."/>
            <person name="Cai C."/>
            <person name="Zhu X."/>
            <person name="Zhou B."/>
            <person name="Zhang Y."/>
            <person name="Chen Z."/>
            <person name="Xu S."/>
            <person name="Zhu R."/>
            <person name="Wang S."/>
            <person name="Zhang T."/>
            <person name="Zhao G."/>
        </authorList>
    </citation>
    <scope>NUCLEOTIDE SEQUENCE [LARGE SCALE GENOMIC DNA]</scope>
    <source>
        <strain evidence="3">cv. Xinhai21</strain>
        <tissue evidence="2">Leaf</tissue>
    </source>
</reference>
<dbReference type="AlphaFoldDB" id="A0A2P5YIA6"/>
<dbReference type="Pfam" id="PF14111">
    <property type="entry name" value="DUF4283"/>
    <property type="match status" value="1"/>
</dbReference>
<evidence type="ECO:0000313" key="2">
    <source>
        <dbReference type="EMBL" id="PPS15332.1"/>
    </source>
</evidence>
<dbReference type="InterPro" id="IPR025558">
    <property type="entry name" value="DUF4283"/>
</dbReference>
<dbReference type="InterPro" id="IPR040256">
    <property type="entry name" value="At4g02000-like"/>
</dbReference>
<dbReference type="EMBL" id="KZ663173">
    <property type="protein sequence ID" value="PPS15332.1"/>
    <property type="molecule type" value="Genomic_DNA"/>
</dbReference>
<feature type="domain" description="DUF4283" evidence="1">
    <location>
        <begin position="37"/>
        <end position="116"/>
    </location>
</feature>
<dbReference type="OrthoDB" id="1707487at2759"/>
<sequence>MEEVLADLRIEDEEESGGMEAWEFDQGEGSSEQISNLCLVGCFLTATAVNFLSMRMVVVNIWHPLGEVTITGIGEKIFLYRFYCEVDRDREINGSPWTFNNHLLFLHVLKDDEDPLEISLLYTTFWVQVHNLPTGNCNLPNLNDMEKSTNIGDIDMYENQPILTMDDSNEISRKWNDVCQNKLSAKLAGQGILMKFSQIEKNKGDIFEIKDKWEFFEKH</sequence>
<organism evidence="2 3">
    <name type="scientific">Gossypium barbadense</name>
    <name type="common">Sea Island cotton</name>
    <name type="synonym">Hibiscus barbadensis</name>
    <dbReference type="NCBI Taxonomy" id="3634"/>
    <lineage>
        <taxon>Eukaryota</taxon>
        <taxon>Viridiplantae</taxon>
        <taxon>Streptophyta</taxon>
        <taxon>Embryophyta</taxon>
        <taxon>Tracheophyta</taxon>
        <taxon>Spermatophyta</taxon>
        <taxon>Magnoliopsida</taxon>
        <taxon>eudicotyledons</taxon>
        <taxon>Gunneridae</taxon>
        <taxon>Pentapetalae</taxon>
        <taxon>rosids</taxon>
        <taxon>malvids</taxon>
        <taxon>Malvales</taxon>
        <taxon>Malvaceae</taxon>
        <taxon>Malvoideae</taxon>
        <taxon>Gossypium</taxon>
    </lineage>
</organism>
<name>A0A2P5YIA6_GOSBA</name>